<keyword evidence="8" id="KW-0378">Hydrolase</keyword>
<feature type="domain" description="PKD" evidence="7">
    <location>
        <begin position="392"/>
        <end position="463"/>
    </location>
</feature>
<feature type="domain" description="PKD" evidence="7">
    <location>
        <begin position="1464"/>
        <end position="1520"/>
    </location>
</feature>
<keyword evidence="3" id="KW-0677">Repeat</keyword>
<dbReference type="CDD" id="cd00146">
    <property type="entry name" value="PKD"/>
    <property type="match status" value="15"/>
</dbReference>
<dbReference type="EC" id="3.4.24.3" evidence="8"/>
<feature type="domain" description="PKD" evidence="7">
    <location>
        <begin position="1219"/>
        <end position="1252"/>
    </location>
</feature>
<keyword evidence="5" id="KW-0472">Membrane</keyword>
<keyword evidence="4" id="KW-1133">Transmembrane helix</keyword>
<keyword evidence="2" id="KW-0812">Transmembrane</keyword>
<dbReference type="GO" id="GO:0005261">
    <property type="term" value="F:monoatomic cation channel activity"/>
    <property type="evidence" value="ECO:0007669"/>
    <property type="project" value="TreeGrafter"/>
</dbReference>
<accession>A0A1H6F711</accession>
<name>A0A1H6F711_9GAMM</name>
<dbReference type="EMBL" id="FMSV02000407">
    <property type="protein sequence ID" value="SEH05930.1"/>
    <property type="molecule type" value="Genomic_DNA"/>
</dbReference>
<evidence type="ECO:0000256" key="2">
    <source>
        <dbReference type="ARBA" id="ARBA00022692"/>
    </source>
</evidence>
<dbReference type="Gene3D" id="2.60.40.10">
    <property type="entry name" value="Immunoglobulins"/>
    <property type="match status" value="15"/>
</dbReference>
<dbReference type="GO" id="GO:0004222">
    <property type="term" value="F:metalloendopeptidase activity"/>
    <property type="evidence" value="ECO:0007669"/>
    <property type="project" value="UniProtKB-EC"/>
</dbReference>
<feature type="domain" description="PKD" evidence="7">
    <location>
        <begin position="1544"/>
        <end position="1610"/>
    </location>
</feature>
<dbReference type="Proteomes" id="UP000236724">
    <property type="component" value="Unassembled WGS sequence"/>
</dbReference>
<feature type="domain" description="PKD" evidence="7">
    <location>
        <begin position="847"/>
        <end position="908"/>
    </location>
</feature>
<keyword evidence="6" id="KW-0732">Signal</keyword>
<dbReference type="PROSITE" id="PS50093">
    <property type="entry name" value="PKD"/>
    <property type="match status" value="15"/>
</dbReference>
<evidence type="ECO:0000259" key="7">
    <source>
        <dbReference type="PROSITE" id="PS50093"/>
    </source>
</evidence>
<feature type="domain" description="PKD" evidence="7">
    <location>
        <begin position="946"/>
        <end position="992"/>
    </location>
</feature>
<evidence type="ECO:0000313" key="9">
    <source>
        <dbReference type="Proteomes" id="UP000236724"/>
    </source>
</evidence>
<dbReference type="GO" id="GO:0005886">
    <property type="term" value="C:plasma membrane"/>
    <property type="evidence" value="ECO:0007669"/>
    <property type="project" value="TreeGrafter"/>
</dbReference>
<dbReference type="Pfam" id="PF18911">
    <property type="entry name" value="PKD_4"/>
    <property type="match status" value="15"/>
</dbReference>
<feature type="domain" description="PKD" evidence="7">
    <location>
        <begin position="321"/>
        <end position="381"/>
    </location>
</feature>
<feature type="domain" description="PKD" evidence="7">
    <location>
        <begin position="653"/>
        <end position="730"/>
    </location>
</feature>
<keyword evidence="9" id="KW-1185">Reference proteome</keyword>
<dbReference type="OrthoDB" id="5619295at2"/>
<feature type="domain" description="PKD" evidence="7">
    <location>
        <begin position="1005"/>
        <end position="1075"/>
    </location>
</feature>
<protein>
    <submittedName>
        <fullName evidence="8">Microbial collagenase</fullName>
        <ecNumber evidence="8">3.4.24.3</ecNumber>
    </submittedName>
</protein>
<evidence type="ECO:0000256" key="1">
    <source>
        <dbReference type="ARBA" id="ARBA00004141"/>
    </source>
</evidence>
<feature type="domain" description="PKD" evidence="7">
    <location>
        <begin position="754"/>
        <end position="817"/>
    </location>
</feature>
<feature type="domain" description="PKD" evidence="7">
    <location>
        <begin position="1092"/>
        <end position="1158"/>
    </location>
</feature>
<evidence type="ECO:0000313" key="8">
    <source>
        <dbReference type="EMBL" id="SEH05930.1"/>
    </source>
</evidence>
<sequence>MRIKYSLLLFCLLFSPAVFALNTVPLVTFGNEAASYEGDDKFTQLIFLKVPAAIQQPLYVRIFDPDCGGAWDESAGPWNTRTRFSLFGGEGAYSDTSLHQHNPTSESLNRGSLLVTKEFGVDKFTDKHWYTLAEIQPQSGEKIGDFYYFKLLVQGLKGNDGNLFDVMLSTRNKQNHLPEQAKIFTFSPTASIPKKPFSRKMGYFAEFRFFVPAQTSSLEIHNFDLEHAQIEFETPYLSDFPLTPSGQGEWQKNSLVLAPEHSGQMAAVIIKTPPSLHNNLALYVNDQNQDVLPIELPIRLVRSNVRPVPLARTEFLSDCKSVVFDASPSTDANGRVLNYAWNFGDGESATGVRVIHPYQQPGSYQYQLNIQDDSGRIASRSQQSFPLLLNQPPIAQAGSNLVGAPGQDLLFDASASSDTDGVIKNYFWDFDDGQRANGLLVKHRYPQAGLYTVRLRVEDDSSSPCNFDQASLEVWVNAPPVVNAGDNQHVAIDEVVALDGSNSFDSDGEISAYQWDFGDGTQQSGQQVEHQYGKPGVYSVRLTVTDNADVTNSQTQDKLTVVVNDPPQPHASVDAEIAATQQVLLFDGKQSTDSDGKISTWLWDFGDGQSGQGEQVKHAYAEPGTYVITLAVEDDSGTANKRTDTSFQVVINEPPVAKAGEDQHLTASQILFDGSASSDGDGKLIAWDWDFGDGQRGNGEKTQHVYAAPGTYNVVLTVTDDSGTSSKSRSDNLNVLINAKPIADAGVEHLIKPGESVRFDGRGSFDPDGEVQSWDWDFADYSEASTANGAEVSHTFDKPGLYRVQLKVTDNSGHAQALGFDETLVSVNHQPTARAGKDILTMPGAMVTFDGGLSSDPDGKLSHYQWIFSDEQGTAQQAKTRRSFEQAGIYSATLQVTDDSGAINASHSDSLTIYVNHAPVAQMNPDQHSCAHNLHFDASASTDADGDPLSYTWDFGDDSPAAHATQVNHSYAKGGKYPVTLWVDDGSRQANAKHQTSGQVHINRPPLAKISGPQQGCAGEVILFDATKSSDADGNKLKYLWSFGNQSTVEGISPVQSFDQGGLYPIKLTVEDDSGLSCNRDTTEMLIQIAEAPIAVAGPDQSVCTHSPVYFDGKQSRDTDGVVNAYAWNFGDGNTGGGAAPTHLYAMPGQYQVNLTITGDQYGHCANTHSDSLQVTVLAAPSAELSAPNHAPQNQVVTFSANPLKNDLETNNAVHIDRYLWDFGDGQQAEGAQTQHAYEKAGLYQVKLTLLNEQQDKCNQAEISHQLTINAAPIADAGADKQVMVHENVLFDASASYDPDGKLSKYQWDFGDGQVDSGIQIRHRYSKPGIYTARLIVKDNLELDNSHGSVTLKVEVKAPLQPQISTQKPVYCPDEVINFDGQVYAKNTDKLNWLWNFGYPQDSQQPDNQPQMAYQYPHPGTYTVSLAVHNASTGQQETMHRNQVINQTPTALIKVPGQRFCPDEKINFDGSVSYDPDGTITAYEWSFDNNELQNMAKLNYAFAESGIYTTQLQVTDDSGSICQSHSTQLKIYINTPPVAQMKLPEPPYYNGGAHDALLFDASTSSDADGDTLQYHWFFGDGQQGNGKQVFHAYSKPGKYNVRLQLIDSSGTSCNTQWLERVIQVEKH</sequence>
<feature type="domain" description="PKD" evidence="7">
    <location>
        <begin position="1272"/>
        <end position="1340"/>
    </location>
</feature>
<feature type="chain" id="PRO_5014932352" evidence="6">
    <location>
        <begin position="21"/>
        <end position="1627"/>
    </location>
</feature>
<comment type="subcellular location">
    <subcellularLocation>
        <location evidence="1">Membrane</location>
        <topology evidence="1">Multi-pass membrane protein</topology>
    </subcellularLocation>
</comment>
<dbReference type="GO" id="GO:0006816">
    <property type="term" value="P:calcium ion transport"/>
    <property type="evidence" value="ECO:0007669"/>
    <property type="project" value="TreeGrafter"/>
</dbReference>
<evidence type="ECO:0000256" key="6">
    <source>
        <dbReference type="SAM" id="SignalP"/>
    </source>
</evidence>
<dbReference type="InterPro" id="IPR022409">
    <property type="entry name" value="PKD/Chitinase_dom"/>
</dbReference>
<dbReference type="InterPro" id="IPR013783">
    <property type="entry name" value="Ig-like_fold"/>
</dbReference>
<evidence type="ECO:0000256" key="3">
    <source>
        <dbReference type="ARBA" id="ARBA00022737"/>
    </source>
</evidence>
<feature type="domain" description="PKD" evidence="7">
    <location>
        <begin position="479"/>
        <end position="555"/>
    </location>
</feature>
<feature type="domain" description="PKD" evidence="7">
    <location>
        <begin position="586"/>
        <end position="649"/>
    </location>
</feature>
<evidence type="ECO:0000256" key="5">
    <source>
        <dbReference type="ARBA" id="ARBA00023136"/>
    </source>
</evidence>
<feature type="domain" description="PKD" evidence="7">
    <location>
        <begin position="1389"/>
        <end position="1431"/>
    </location>
</feature>
<dbReference type="PANTHER" id="PTHR46730">
    <property type="entry name" value="POLYCYSTIN-1"/>
    <property type="match status" value="1"/>
</dbReference>
<dbReference type="InterPro" id="IPR035986">
    <property type="entry name" value="PKD_dom_sf"/>
</dbReference>
<feature type="signal peptide" evidence="6">
    <location>
        <begin position="1"/>
        <end position="20"/>
    </location>
</feature>
<gene>
    <name evidence="8" type="primary">colA_1</name>
    <name evidence="8" type="ORF">MBHS_01785</name>
</gene>
<proteinExistence type="predicted"/>
<reference evidence="8 9" key="1">
    <citation type="submission" date="2016-10" db="EMBL/GenBank/DDBJ databases">
        <authorList>
            <person name="de Groot N.N."/>
        </authorList>
    </citation>
    <scope>NUCLEOTIDE SEQUENCE [LARGE SCALE GENOMIC DNA]</scope>
    <source>
        <strain evidence="8">MBHS1</strain>
    </source>
</reference>
<organism evidence="8 9">
    <name type="scientific">Candidatus Venteria ishoeyi</name>
    <dbReference type="NCBI Taxonomy" id="1899563"/>
    <lineage>
        <taxon>Bacteria</taxon>
        <taxon>Pseudomonadati</taxon>
        <taxon>Pseudomonadota</taxon>
        <taxon>Gammaproteobacteria</taxon>
        <taxon>Thiotrichales</taxon>
        <taxon>Thiotrichaceae</taxon>
        <taxon>Venteria</taxon>
    </lineage>
</organism>
<dbReference type="SUPFAM" id="SSF49299">
    <property type="entry name" value="PKD domain"/>
    <property type="match status" value="15"/>
</dbReference>
<evidence type="ECO:0000256" key="4">
    <source>
        <dbReference type="ARBA" id="ARBA00022989"/>
    </source>
</evidence>
<dbReference type="PANTHER" id="PTHR46730:SF4">
    <property type="entry name" value="POLYCYSTIC KIDNEY DISEASE PROTEIN 1-LIKE 1"/>
    <property type="match status" value="1"/>
</dbReference>
<dbReference type="RefSeq" id="WP_103919781.1">
    <property type="nucleotide sequence ID" value="NZ_FMSV02000407.1"/>
</dbReference>
<dbReference type="InterPro" id="IPR000601">
    <property type="entry name" value="PKD_dom"/>
</dbReference>
<dbReference type="SMART" id="SM00089">
    <property type="entry name" value="PKD"/>
    <property type="match status" value="15"/>
</dbReference>